<reference evidence="2" key="1">
    <citation type="journal article" date="2024" name="Front. Bioeng. Biotechnol.">
        <title>Genome-scale model development and genomic sequencing of the oleaginous clade Lipomyces.</title>
        <authorList>
            <person name="Czajka J.J."/>
            <person name="Han Y."/>
            <person name="Kim J."/>
            <person name="Mondo S.J."/>
            <person name="Hofstad B.A."/>
            <person name="Robles A."/>
            <person name="Haridas S."/>
            <person name="Riley R."/>
            <person name="LaButti K."/>
            <person name="Pangilinan J."/>
            <person name="Andreopoulos W."/>
            <person name="Lipzen A."/>
            <person name="Yan J."/>
            <person name="Wang M."/>
            <person name="Ng V."/>
            <person name="Grigoriev I.V."/>
            <person name="Spatafora J.W."/>
            <person name="Magnuson J.K."/>
            <person name="Baker S.E."/>
            <person name="Pomraning K.R."/>
        </authorList>
    </citation>
    <scope>NUCLEOTIDE SEQUENCE [LARGE SCALE GENOMIC DNA]</scope>
    <source>
        <strain evidence="2">CBS 10300</strain>
    </source>
</reference>
<keyword evidence="2" id="KW-1185">Reference proteome</keyword>
<protein>
    <submittedName>
        <fullName evidence="1">Rei1p</fullName>
    </submittedName>
</protein>
<proteinExistence type="predicted"/>
<organism evidence="1 2">
    <name type="scientific">Lipomyces orientalis</name>
    <dbReference type="NCBI Taxonomy" id="1233043"/>
    <lineage>
        <taxon>Eukaryota</taxon>
        <taxon>Fungi</taxon>
        <taxon>Dikarya</taxon>
        <taxon>Ascomycota</taxon>
        <taxon>Saccharomycotina</taxon>
        <taxon>Lipomycetes</taxon>
        <taxon>Lipomycetales</taxon>
        <taxon>Lipomycetaceae</taxon>
        <taxon>Lipomyces</taxon>
    </lineage>
</organism>
<sequence>MSAVTVSSPSPAVIGSSTPANAATALFTCNSCGVGFPTPDMQRRHMKTDWHRYNLKRRVATLPPISAEIFAERVLQQMDASRKNEEKMSFVQICRVCGNKRFTSAGAYENHLSSSRHKDNLKRAEQLGLRDDDDAESTLSGVRDHSPDWSVASSTFSLGEPVQPQPYHAFGFRDSRVGGGGKKSLRRHKTPSSVATSSVAGDDLDSVIGDGAGDFLGPSDRGSSSTAGDHDAEDEDEDIDSIIARKLQNAVKLPINACIFCSAQNFGGIEVTVAHMQHDHGLFIPERDYLVDLEGLITYLSEKVSIGNACLYCSFIGRSLNSVRDHMVAKQHCKIPYDTEDERLELSSFYDFSSSYPDDYEEEDDWDDVASGEEGAEEDAETVTDVSVVSRRRADGNLVLDPTGFELSLPLSRLRIGHRSLARYYRQSLRPPAELREGQGTVIAASSRRALATVPRDSVKERFTKKDWRDQRDKQNRDIRREQRYINQQKHYRDPMLGG</sequence>
<comment type="caution">
    <text evidence="1">The sequence shown here is derived from an EMBL/GenBank/DDBJ whole genome shotgun (WGS) entry which is preliminary data.</text>
</comment>
<accession>A0ACC3TVJ6</accession>
<evidence type="ECO:0000313" key="2">
    <source>
        <dbReference type="Proteomes" id="UP001489719"/>
    </source>
</evidence>
<evidence type="ECO:0000313" key="1">
    <source>
        <dbReference type="EMBL" id="KAK9325209.1"/>
    </source>
</evidence>
<gene>
    <name evidence="1" type="ORF">V1517DRAFT_315042</name>
</gene>
<name>A0ACC3TVJ6_9ASCO</name>
<dbReference type="Proteomes" id="UP001489719">
    <property type="component" value="Unassembled WGS sequence"/>
</dbReference>
<dbReference type="EMBL" id="MU970042">
    <property type="protein sequence ID" value="KAK9325209.1"/>
    <property type="molecule type" value="Genomic_DNA"/>
</dbReference>